<accession>A0A6C0J4W9</accession>
<organism evidence="1">
    <name type="scientific">viral metagenome</name>
    <dbReference type="NCBI Taxonomy" id="1070528"/>
    <lineage>
        <taxon>unclassified sequences</taxon>
        <taxon>metagenomes</taxon>
        <taxon>organismal metagenomes</taxon>
    </lineage>
</organism>
<dbReference type="AlphaFoldDB" id="A0A6C0J4W9"/>
<protein>
    <submittedName>
        <fullName evidence="1">Uncharacterized protein</fullName>
    </submittedName>
</protein>
<reference evidence="1" key="1">
    <citation type="journal article" date="2020" name="Nature">
        <title>Giant virus diversity and host interactions through global metagenomics.</title>
        <authorList>
            <person name="Schulz F."/>
            <person name="Roux S."/>
            <person name="Paez-Espino D."/>
            <person name="Jungbluth S."/>
            <person name="Walsh D.A."/>
            <person name="Denef V.J."/>
            <person name="McMahon K.D."/>
            <person name="Konstantinidis K.T."/>
            <person name="Eloe-Fadrosh E.A."/>
            <person name="Kyrpides N.C."/>
            <person name="Woyke T."/>
        </authorList>
    </citation>
    <scope>NUCLEOTIDE SEQUENCE</scope>
    <source>
        <strain evidence="1">GVMAG-M-3300025860-20</strain>
    </source>
</reference>
<proteinExistence type="predicted"/>
<sequence>MLLSNNIKYIYGFPSADQALQDIYKTLLPLKKTNMVCFDELGEYYKVMKPWKNTIVQRNYILIYNRN</sequence>
<dbReference type="EMBL" id="MN740328">
    <property type="protein sequence ID" value="QHU00682.1"/>
    <property type="molecule type" value="Genomic_DNA"/>
</dbReference>
<name>A0A6C0J4W9_9ZZZZ</name>
<evidence type="ECO:0000313" key="1">
    <source>
        <dbReference type="EMBL" id="QHU00682.1"/>
    </source>
</evidence>